<dbReference type="InterPro" id="IPR001320">
    <property type="entry name" value="Iontro_rcpt_C"/>
</dbReference>
<dbReference type="PANTHER" id="PTHR18966">
    <property type="entry name" value="IONOTROPIC GLUTAMATE RECEPTOR"/>
    <property type="match status" value="1"/>
</dbReference>
<evidence type="ECO:0000256" key="14">
    <source>
        <dbReference type="SAM" id="Phobius"/>
    </source>
</evidence>
<dbReference type="InterPro" id="IPR001828">
    <property type="entry name" value="ANF_lig-bd_rcpt"/>
</dbReference>
<keyword evidence="3 14" id="KW-0812">Transmembrane</keyword>
<sequence>MQLFNVRYLFLLFVCGSHLDIHNVKADWPSLDSSSVQLLGLFSDAANATNPSTLTIQARAMFKAAVLLSQQYNIRIDGELINWRTSLTGGIGIDALSSTCHILSDSNIVGIVGPALSRETTIVADFAAKIGIPVVSYAATAPELSSRKVYPTLYRTIPSDYSAALAIVKLFIRFNWNKSDIVYQNDAFGTGGAKVIEEAFLANGLSIENTIVYDIGSGDFKGDLKNTLSNSSSRIILLWATSSVTEIILQKALFHDILGPRFTWILSTSISFASFNQSSYSKLIGMLTIEPVVATMVGVSVNRTLLNAAYDLWKTYEPETYPASSEINYYALFAFDAAWLLIQSLGKFCSANSNNLSSCVSLTNPSVCFDRRFLNSRSFLDTINNMSFLGVSGLLKFDSGATDRINGSYYYAQNVDTYAGGINFVPVLGYSDANGWERYAGASPIIWPDGTLTIPSGIAKLNGVHLRIGVIVSAPFTILTTVTDELGRPKQTVTGYMPDLIALLQDRMGFIPDIQIAPTNFSYTTLIQAVATGLYDIVVGDVTVTSSRREIVDFSNAIYDNSLRIVMARNSETNVDFLSFLKPFSSNLWLMALAAMIVAGVLFAILERSDNEILQQRSTISLLTMSVWYSFGNIVGYGADFEARTGSGRLITAGLYLLSVVLVVSYTANLASDLTLSRSRSIISGLDDVKSGKIPFNRIGIRVGSASEDFYLREVSNGRRNYYALKNKPETYACLLNGSIDLTFMDVGVAEYITNNVYCSLTLAGEEFNKGVMSIVTPKQWIYKQELDINILALREAGQLDRLKSKWVDAKDCPAPSEISTAMEVESMVGLFLVFAVICLLSVLLSIWKKRMTIWNYISRNRKGPIIQLKI</sequence>
<dbReference type="SMART" id="SM00079">
    <property type="entry name" value="PBPe"/>
    <property type="match status" value="1"/>
</dbReference>
<dbReference type="InterPro" id="IPR019594">
    <property type="entry name" value="Glu/Gly-bd"/>
</dbReference>
<keyword evidence="12" id="KW-0407">Ion channel</keyword>
<evidence type="ECO:0000313" key="20">
    <source>
        <dbReference type="Proteomes" id="UP000663852"/>
    </source>
</evidence>
<keyword evidence="8" id="KW-0675">Receptor</keyword>
<proteinExistence type="predicted"/>
<evidence type="ECO:0000256" key="6">
    <source>
        <dbReference type="ARBA" id="ARBA00023065"/>
    </source>
</evidence>
<keyword evidence="6" id="KW-0406">Ion transport</keyword>
<name>A0A814KA47_ADIRI</name>
<feature type="chain" id="PRO_5035601327" description="Ionotropic glutamate receptor C-terminal domain-containing protein" evidence="15">
    <location>
        <begin position="27"/>
        <end position="871"/>
    </location>
</feature>
<dbReference type="Pfam" id="PF10613">
    <property type="entry name" value="Lig_chan-Glu_bd"/>
    <property type="match status" value="1"/>
</dbReference>
<dbReference type="OrthoDB" id="5984008at2759"/>
<evidence type="ECO:0000256" key="13">
    <source>
        <dbReference type="ARBA" id="ARBA00034100"/>
    </source>
</evidence>
<dbReference type="InterPro" id="IPR028082">
    <property type="entry name" value="Peripla_BP_I"/>
</dbReference>
<evidence type="ECO:0000256" key="10">
    <source>
        <dbReference type="ARBA" id="ARBA00023257"/>
    </source>
</evidence>
<feature type="transmembrane region" description="Helical" evidence="14">
    <location>
        <begin position="618"/>
        <end position="638"/>
    </location>
</feature>
<reference evidence="17" key="1">
    <citation type="submission" date="2021-02" db="EMBL/GenBank/DDBJ databases">
        <authorList>
            <person name="Nowell W R."/>
        </authorList>
    </citation>
    <scope>NUCLEOTIDE SEQUENCE</scope>
</reference>
<evidence type="ECO:0000313" key="19">
    <source>
        <dbReference type="Proteomes" id="UP000663828"/>
    </source>
</evidence>
<evidence type="ECO:0000256" key="12">
    <source>
        <dbReference type="ARBA" id="ARBA00023303"/>
    </source>
</evidence>
<dbReference type="EMBL" id="CAJNOJ010000078">
    <property type="protein sequence ID" value="CAF1049688.1"/>
    <property type="molecule type" value="Genomic_DNA"/>
</dbReference>
<protein>
    <recommendedName>
        <fullName evidence="16">Ionotropic glutamate receptor C-terminal domain-containing protein</fullName>
    </recommendedName>
</protein>
<evidence type="ECO:0000256" key="4">
    <source>
        <dbReference type="ARBA" id="ARBA00022989"/>
    </source>
</evidence>
<keyword evidence="10" id="KW-0628">Postsynaptic cell membrane</keyword>
<keyword evidence="9" id="KW-0325">Glycoprotein</keyword>
<dbReference type="PRINTS" id="PR00248">
    <property type="entry name" value="GPCRMGR"/>
</dbReference>
<dbReference type="EMBL" id="CAJNOR010001209">
    <property type="protein sequence ID" value="CAF1098245.1"/>
    <property type="molecule type" value="Genomic_DNA"/>
</dbReference>
<comment type="caution">
    <text evidence="17">The sequence shown here is derived from an EMBL/GenBank/DDBJ whole genome shotgun (WGS) entry which is preliminary data.</text>
</comment>
<dbReference type="GO" id="GO:0015276">
    <property type="term" value="F:ligand-gated monoatomic ion channel activity"/>
    <property type="evidence" value="ECO:0007669"/>
    <property type="project" value="InterPro"/>
</dbReference>
<comment type="subcellular location">
    <subcellularLocation>
        <location evidence="1">Membrane</location>
        <topology evidence="1">Multi-pass membrane protein</topology>
    </subcellularLocation>
    <subcellularLocation>
        <location evidence="13">Postsynaptic cell membrane</location>
    </subcellularLocation>
</comment>
<keyword evidence="7 14" id="KW-0472">Membrane</keyword>
<evidence type="ECO:0000256" key="7">
    <source>
        <dbReference type="ARBA" id="ARBA00023136"/>
    </source>
</evidence>
<evidence type="ECO:0000256" key="8">
    <source>
        <dbReference type="ARBA" id="ARBA00023170"/>
    </source>
</evidence>
<keyword evidence="2" id="KW-0813">Transport</keyword>
<dbReference type="PRINTS" id="PR01176">
    <property type="entry name" value="GABABRECEPTR"/>
</dbReference>
<dbReference type="InterPro" id="IPR000337">
    <property type="entry name" value="GPCR_3"/>
</dbReference>
<dbReference type="GO" id="GO:0004930">
    <property type="term" value="F:G protein-coupled receptor activity"/>
    <property type="evidence" value="ECO:0007669"/>
    <property type="project" value="InterPro"/>
</dbReference>
<evidence type="ECO:0000313" key="18">
    <source>
        <dbReference type="EMBL" id="CAF1098245.1"/>
    </source>
</evidence>
<evidence type="ECO:0000256" key="11">
    <source>
        <dbReference type="ARBA" id="ARBA00023286"/>
    </source>
</evidence>
<dbReference type="Proteomes" id="UP000663828">
    <property type="component" value="Unassembled WGS sequence"/>
</dbReference>
<evidence type="ECO:0000256" key="15">
    <source>
        <dbReference type="SAM" id="SignalP"/>
    </source>
</evidence>
<dbReference type="SUPFAM" id="SSF53822">
    <property type="entry name" value="Periplasmic binding protein-like I"/>
    <property type="match status" value="1"/>
</dbReference>
<accession>A0A814KA47</accession>
<feature type="transmembrane region" description="Helical" evidence="14">
    <location>
        <begin position="650"/>
        <end position="671"/>
    </location>
</feature>
<organism evidence="17 20">
    <name type="scientific">Adineta ricciae</name>
    <name type="common">Rotifer</name>
    <dbReference type="NCBI Taxonomy" id="249248"/>
    <lineage>
        <taxon>Eukaryota</taxon>
        <taxon>Metazoa</taxon>
        <taxon>Spiralia</taxon>
        <taxon>Gnathifera</taxon>
        <taxon>Rotifera</taxon>
        <taxon>Eurotatoria</taxon>
        <taxon>Bdelloidea</taxon>
        <taxon>Adinetida</taxon>
        <taxon>Adinetidae</taxon>
        <taxon>Adineta</taxon>
    </lineage>
</organism>
<keyword evidence="15" id="KW-0732">Signal</keyword>
<feature type="transmembrane region" description="Helical" evidence="14">
    <location>
        <begin position="588"/>
        <end position="606"/>
    </location>
</feature>
<keyword evidence="11" id="KW-1071">Ligand-gated ion channel</keyword>
<evidence type="ECO:0000256" key="2">
    <source>
        <dbReference type="ARBA" id="ARBA00022448"/>
    </source>
</evidence>
<dbReference type="Gene3D" id="3.40.190.10">
    <property type="entry name" value="Periplasmic binding protein-like II"/>
    <property type="match status" value="2"/>
</dbReference>
<dbReference type="Proteomes" id="UP000663852">
    <property type="component" value="Unassembled WGS sequence"/>
</dbReference>
<dbReference type="Pfam" id="PF00060">
    <property type="entry name" value="Lig_chan"/>
    <property type="match status" value="1"/>
</dbReference>
<dbReference type="InterPro" id="IPR015683">
    <property type="entry name" value="Ionotropic_Glu_rcpt"/>
</dbReference>
<keyword evidence="5" id="KW-0770">Synapse</keyword>
<evidence type="ECO:0000256" key="3">
    <source>
        <dbReference type="ARBA" id="ARBA00022692"/>
    </source>
</evidence>
<dbReference type="Gene3D" id="3.40.50.2300">
    <property type="match status" value="2"/>
</dbReference>
<dbReference type="Pfam" id="PF01094">
    <property type="entry name" value="ANF_receptor"/>
    <property type="match status" value="1"/>
</dbReference>
<keyword evidence="4 14" id="KW-1133">Transmembrane helix</keyword>
<feature type="signal peptide" evidence="15">
    <location>
        <begin position="1"/>
        <end position="26"/>
    </location>
</feature>
<dbReference type="GO" id="GO:0045211">
    <property type="term" value="C:postsynaptic membrane"/>
    <property type="evidence" value="ECO:0007669"/>
    <property type="project" value="UniProtKB-SubCell"/>
</dbReference>
<gene>
    <name evidence="17" type="ORF">EDS130_LOCUS17362</name>
    <name evidence="18" type="ORF">XAT740_LOCUS18210</name>
</gene>
<feature type="transmembrane region" description="Helical" evidence="14">
    <location>
        <begin position="829"/>
        <end position="848"/>
    </location>
</feature>
<evidence type="ECO:0000256" key="9">
    <source>
        <dbReference type="ARBA" id="ARBA00023180"/>
    </source>
</evidence>
<keyword evidence="19" id="KW-1185">Reference proteome</keyword>
<evidence type="ECO:0000259" key="16">
    <source>
        <dbReference type="SMART" id="SM00079"/>
    </source>
</evidence>
<dbReference type="AlphaFoldDB" id="A0A814KA47"/>
<evidence type="ECO:0000313" key="17">
    <source>
        <dbReference type="EMBL" id="CAF1049688.1"/>
    </source>
</evidence>
<evidence type="ECO:0000256" key="5">
    <source>
        <dbReference type="ARBA" id="ARBA00023018"/>
    </source>
</evidence>
<feature type="domain" description="Ionotropic glutamate receptor C-terminal" evidence="16">
    <location>
        <begin position="465"/>
        <end position="810"/>
    </location>
</feature>
<dbReference type="SUPFAM" id="SSF53850">
    <property type="entry name" value="Periplasmic binding protein-like II"/>
    <property type="match status" value="1"/>
</dbReference>
<evidence type="ECO:0000256" key="1">
    <source>
        <dbReference type="ARBA" id="ARBA00004141"/>
    </source>
</evidence>